<evidence type="ECO:0000313" key="3">
    <source>
        <dbReference type="Proteomes" id="UP000287651"/>
    </source>
</evidence>
<dbReference type="EMBL" id="AMZH03005886">
    <property type="protein sequence ID" value="RRT65228.1"/>
    <property type="molecule type" value="Genomic_DNA"/>
</dbReference>
<dbReference type="Proteomes" id="UP000287651">
    <property type="component" value="Unassembled WGS sequence"/>
</dbReference>
<comment type="caution">
    <text evidence="2">The sequence shown here is derived from an EMBL/GenBank/DDBJ whole genome shotgun (WGS) entry which is preliminary data.</text>
</comment>
<sequence length="126" mass="13790">MMGGWMAAVKVEEHQVGSNTTRKERDFGDRQLQEATSATTTMWLAEEEEGISEVMWERVISMAEEGKAVAASRAAATAEGDGVVGSDYSSKRREMARDMAKKAVAGRRWEEGGASIDRCLASQSRE</sequence>
<protein>
    <submittedName>
        <fullName evidence="2">Uncharacterized protein</fullName>
    </submittedName>
</protein>
<gene>
    <name evidence="2" type="ORF">B296_00011234</name>
</gene>
<name>A0A426ZML6_ENSVE</name>
<evidence type="ECO:0000313" key="2">
    <source>
        <dbReference type="EMBL" id="RRT65228.1"/>
    </source>
</evidence>
<dbReference type="AlphaFoldDB" id="A0A426ZML6"/>
<feature type="compositionally biased region" description="Basic and acidic residues" evidence="1">
    <location>
        <begin position="15"/>
        <end position="32"/>
    </location>
</feature>
<accession>A0A426ZML6</accession>
<feature type="region of interest" description="Disordered" evidence="1">
    <location>
        <begin position="15"/>
        <end position="36"/>
    </location>
</feature>
<evidence type="ECO:0000256" key="1">
    <source>
        <dbReference type="SAM" id="MobiDB-lite"/>
    </source>
</evidence>
<reference evidence="2 3" key="1">
    <citation type="journal article" date="2014" name="Agronomy (Basel)">
        <title>A Draft Genome Sequence for Ensete ventricosum, the Drought-Tolerant Tree Against Hunger.</title>
        <authorList>
            <person name="Harrison J."/>
            <person name="Moore K.A."/>
            <person name="Paszkiewicz K."/>
            <person name="Jones T."/>
            <person name="Grant M."/>
            <person name="Ambacheew D."/>
            <person name="Muzemil S."/>
            <person name="Studholme D.J."/>
        </authorList>
    </citation>
    <scope>NUCLEOTIDE SEQUENCE [LARGE SCALE GENOMIC DNA]</scope>
</reference>
<proteinExistence type="predicted"/>
<organism evidence="2 3">
    <name type="scientific">Ensete ventricosum</name>
    <name type="common">Abyssinian banana</name>
    <name type="synonym">Musa ensete</name>
    <dbReference type="NCBI Taxonomy" id="4639"/>
    <lineage>
        <taxon>Eukaryota</taxon>
        <taxon>Viridiplantae</taxon>
        <taxon>Streptophyta</taxon>
        <taxon>Embryophyta</taxon>
        <taxon>Tracheophyta</taxon>
        <taxon>Spermatophyta</taxon>
        <taxon>Magnoliopsida</taxon>
        <taxon>Liliopsida</taxon>
        <taxon>Zingiberales</taxon>
        <taxon>Musaceae</taxon>
        <taxon>Ensete</taxon>
    </lineage>
</organism>